<dbReference type="InterPro" id="IPR023753">
    <property type="entry name" value="FAD/NAD-binding_dom"/>
</dbReference>
<keyword evidence="4" id="KW-0560">Oxidoreductase</keyword>
<evidence type="ECO:0000256" key="5">
    <source>
        <dbReference type="ARBA" id="ARBA00023033"/>
    </source>
</evidence>
<proteinExistence type="inferred from homology"/>
<evidence type="ECO:0000256" key="4">
    <source>
        <dbReference type="ARBA" id="ARBA00023002"/>
    </source>
</evidence>
<dbReference type="Pfam" id="PF01494">
    <property type="entry name" value="FAD_binding_3"/>
    <property type="match status" value="1"/>
</dbReference>
<name>A0ABQ0L8X5_MYCCL</name>
<keyword evidence="3" id="KW-0274">FAD</keyword>
<evidence type="ECO:0000256" key="2">
    <source>
        <dbReference type="ARBA" id="ARBA00022630"/>
    </source>
</evidence>
<comment type="similarity">
    <text evidence="1">Belongs to the paxM FAD-dependent monooxygenase family.</text>
</comment>
<dbReference type="EMBL" id="DF843452">
    <property type="protein sequence ID" value="GAT47415.1"/>
    <property type="molecule type" value="Genomic_DNA"/>
</dbReference>
<dbReference type="SUPFAM" id="SSF51905">
    <property type="entry name" value="FAD/NAD(P)-binding domain"/>
    <property type="match status" value="1"/>
</dbReference>
<dbReference type="InterPro" id="IPR002938">
    <property type="entry name" value="FAD-bd"/>
</dbReference>
<organism evidence="8 9">
    <name type="scientific">Mycena chlorophos</name>
    <name type="common">Agaric fungus</name>
    <name type="synonym">Agaricus chlorophos</name>
    <dbReference type="NCBI Taxonomy" id="658473"/>
    <lineage>
        <taxon>Eukaryota</taxon>
        <taxon>Fungi</taxon>
        <taxon>Dikarya</taxon>
        <taxon>Basidiomycota</taxon>
        <taxon>Agaricomycotina</taxon>
        <taxon>Agaricomycetes</taxon>
        <taxon>Agaricomycetidae</taxon>
        <taxon>Agaricales</taxon>
        <taxon>Marasmiineae</taxon>
        <taxon>Mycenaceae</taxon>
        <taxon>Mycena</taxon>
    </lineage>
</organism>
<reference evidence="8" key="1">
    <citation type="submission" date="2014-09" db="EMBL/GenBank/DDBJ databases">
        <title>Genome sequence of the luminous mushroom Mycena chlorophos for searching fungal bioluminescence genes.</title>
        <authorList>
            <person name="Tanaka Y."/>
            <person name="Kasuga D."/>
            <person name="Oba Y."/>
            <person name="Hase S."/>
            <person name="Sato K."/>
            <person name="Oba Y."/>
            <person name="Sakakibara Y."/>
        </authorList>
    </citation>
    <scope>NUCLEOTIDE SEQUENCE</scope>
</reference>
<evidence type="ECO:0000313" key="9">
    <source>
        <dbReference type="Proteomes" id="UP000815677"/>
    </source>
</evidence>
<sequence length="439" mass="47103">MSRHRRLRSSMDSTPLKVTIVGAGIGGLAAAIALRRAGHVVQIFESSQNKTEVGAGLALQANALRVLNVFGIRRENLKGATFAGFNIRDAVTGQGASTVWTDFAEAATDELKPLTCHRSDIHDELKRLATSSLSGSESEFHGLGPPAALHLGSKVVACDPATGSITLANGEVVTADLVIGADGVRSTIRTSILGGTPVVPLSKWSCYRCLLDASNLAAYPQLSWLTDSDEGAVDGPWNIDTKGDFAIFFVYFLRGTKALNFVALHYDPEQQGKPYIQPATKADILTAFSDVHDKFKALLDLPTLPQGTTTPAPPPIQVWRLLAVPPLPTWTNARALIMGDAAHGTLPTLGQGAAMAIEEAATLGCLLPLGTTAADVSRRLEAFEELRKARGEFVNRHSVEQGMPETRNFLANQQGIREYIIDHDAIQTAQEYYNTHFAA</sequence>
<dbReference type="InterPro" id="IPR036188">
    <property type="entry name" value="FAD/NAD-bd_sf"/>
</dbReference>
<keyword evidence="2" id="KW-0285">Flavoprotein</keyword>
<dbReference type="Pfam" id="PF07992">
    <property type="entry name" value="Pyr_redox_2"/>
    <property type="match status" value="1"/>
</dbReference>
<keyword evidence="5" id="KW-0503">Monooxygenase</keyword>
<dbReference type="PANTHER" id="PTHR13789:SF309">
    <property type="entry name" value="PUTATIVE (AFU_ORTHOLOGUE AFUA_6G14510)-RELATED"/>
    <property type="match status" value="1"/>
</dbReference>
<evidence type="ECO:0000259" key="6">
    <source>
        <dbReference type="Pfam" id="PF01494"/>
    </source>
</evidence>
<evidence type="ECO:0000256" key="1">
    <source>
        <dbReference type="ARBA" id="ARBA00007992"/>
    </source>
</evidence>
<evidence type="ECO:0000256" key="3">
    <source>
        <dbReference type="ARBA" id="ARBA00022827"/>
    </source>
</evidence>
<evidence type="ECO:0000313" key="8">
    <source>
        <dbReference type="EMBL" id="GAT47415.1"/>
    </source>
</evidence>
<dbReference type="PANTHER" id="PTHR13789">
    <property type="entry name" value="MONOOXYGENASE"/>
    <property type="match status" value="1"/>
</dbReference>
<evidence type="ECO:0000259" key="7">
    <source>
        <dbReference type="Pfam" id="PF07992"/>
    </source>
</evidence>
<dbReference type="Proteomes" id="UP000815677">
    <property type="component" value="Unassembled WGS sequence"/>
</dbReference>
<protein>
    <submittedName>
        <fullName evidence="8">FAD/NAD(P)-binding domain-containing protein</fullName>
    </submittedName>
</protein>
<gene>
    <name evidence="8" type="ORF">MCHLO_04876</name>
</gene>
<accession>A0ABQ0L8X5</accession>
<feature type="domain" description="FAD-binding" evidence="6">
    <location>
        <begin position="329"/>
        <end position="394"/>
    </location>
</feature>
<feature type="domain" description="FAD/NAD(P)-binding" evidence="7">
    <location>
        <begin position="17"/>
        <end position="186"/>
    </location>
</feature>
<dbReference type="Gene3D" id="3.50.50.60">
    <property type="entry name" value="FAD/NAD(P)-binding domain"/>
    <property type="match status" value="1"/>
</dbReference>
<keyword evidence="9" id="KW-1185">Reference proteome</keyword>
<dbReference type="InterPro" id="IPR050493">
    <property type="entry name" value="FAD-dep_Monooxygenase_BioMet"/>
</dbReference>
<dbReference type="PRINTS" id="PR00420">
    <property type="entry name" value="RNGMNOXGNASE"/>
</dbReference>